<keyword evidence="4 6" id="KW-1133">Transmembrane helix</keyword>
<feature type="transmembrane region" description="Helical" evidence="6">
    <location>
        <begin position="21"/>
        <end position="41"/>
    </location>
</feature>
<dbReference type="OrthoDB" id="9815246at2"/>
<dbReference type="Proteomes" id="UP000198806">
    <property type="component" value="Unassembled WGS sequence"/>
</dbReference>
<evidence type="ECO:0000313" key="8">
    <source>
        <dbReference type="Proteomes" id="UP000198806"/>
    </source>
</evidence>
<evidence type="ECO:0000256" key="4">
    <source>
        <dbReference type="ARBA" id="ARBA00022989"/>
    </source>
</evidence>
<gene>
    <name evidence="7" type="ORF">SAMN04489757_10878</name>
</gene>
<evidence type="ECO:0000256" key="6">
    <source>
        <dbReference type="SAM" id="Phobius"/>
    </source>
</evidence>
<name>A0A1I5E8G8_9FIRM</name>
<accession>A0A1I5E8G8</accession>
<dbReference type="Pfam" id="PF02361">
    <property type="entry name" value="CbiQ"/>
    <property type="match status" value="1"/>
</dbReference>
<dbReference type="RefSeq" id="WP_091685443.1">
    <property type="nucleotide sequence ID" value="NZ_BAABFM010000072.1"/>
</dbReference>
<feature type="transmembrane region" description="Helical" evidence="6">
    <location>
        <begin position="117"/>
        <end position="137"/>
    </location>
</feature>
<dbReference type="PANTHER" id="PTHR43723">
    <property type="entry name" value="COBALT TRANSPORT PROTEIN CBIQ"/>
    <property type="match status" value="1"/>
</dbReference>
<evidence type="ECO:0000256" key="1">
    <source>
        <dbReference type="ARBA" id="ARBA00004651"/>
    </source>
</evidence>
<sequence length="266" mass="30069">MGKGKAYEQKSIDYYSYISDLGNWNAVYKVIFSMGGLITVIGADSLWISLVTILFMLFLSVGVGRIPMKAYLRLMKIPAAFLLMGGAAIMVQIGRGHNSIFYISFFQTKLYITKDSLLLAVNVTLKALAAVSAFYMLTLSTPMGEIISVFRRLHVPALILELMHLIYRYIFILSETNQKQKDAAKSRLGYCDMKTSFHTFSSEMANLLVLSMKKADMYYDAMEARGYEGTGIFWEETKTVTGKQLMYGALYTLLLMLVFIVLRRNV</sequence>
<feature type="transmembrane region" description="Helical" evidence="6">
    <location>
        <begin position="79"/>
        <end position="97"/>
    </location>
</feature>
<dbReference type="AlphaFoldDB" id="A0A1I5E8G8"/>
<dbReference type="EMBL" id="FOWD01000008">
    <property type="protein sequence ID" value="SFO07643.1"/>
    <property type="molecule type" value="Genomic_DNA"/>
</dbReference>
<dbReference type="InterPro" id="IPR052770">
    <property type="entry name" value="Cobalt_transport_CbiQ"/>
</dbReference>
<evidence type="ECO:0000256" key="5">
    <source>
        <dbReference type="ARBA" id="ARBA00023136"/>
    </source>
</evidence>
<reference evidence="7 8" key="1">
    <citation type="submission" date="2016-10" db="EMBL/GenBank/DDBJ databases">
        <authorList>
            <person name="de Groot N.N."/>
        </authorList>
    </citation>
    <scope>NUCLEOTIDE SEQUENCE [LARGE SCALE GENOMIC DNA]</scope>
    <source>
        <strain evidence="7 8">DSM 1283</strain>
    </source>
</reference>
<dbReference type="GO" id="GO:0006824">
    <property type="term" value="P:cobalt ion transport"/>
    <property type="evidence" value="ECO:0007669"/>
    <property type="project" value="InterPro"/>
</dbReference>
<feature type="transmembrane region" description="Helical" evidence="6">
    <location>
        <begin position="47"/>
        <end position="67"/>
    </location>
</feature>
<dbReference type="PANTHER" id="PTHR43723:SF1">
    <property type="entry name" value="COBALT TRANSPORT PROTEIN CBIQ"/>
    <property type="match status" value="1"/>
</dbReference>
<comment type="subcellular location">
    <subcellularLocation>
        <location evidence="1">Cell membrane</location>
        <topology evidence="1">Multi-pass membrane protein</topology>
    </subcellularLocation>
</comment>
<dbReference type="InterPro" id="IPR012809">
    <property type="entry name" value="ECF_CbiQ"/>
</dbReference>
<dbReference type="CDD" id="cd16914">
    <property type="entry name" value="EcfT"/>
    <property type="match status" value="1"/>
</dbReference>
<evidence type="ECO:0000256" key="2">
    <source>
        <dbReference type="ARBA" id="ARBA00022475"/>
    </source>
</evidence>
<keyword evidence="3 6" id="KW-0812">Transmembrane</keyword>
<dbReference type="GO" id="GO:0043190">
    <property type="term" value="C:ATP-binding cassette (ABC) transporter complex"/>
    <property type="evidence" value="ECO:0007669"/>
    <property type="project" value="InterPro"/>
</dbReference>
<keyword evidence="2" id="KW-1003">Cell membrane</keyword>
<feature type="transmembrane region" description="Helical" evidence="6">
    <location>
        <begin position="149"/>
        <end position="170"/>
    </location>
</feature>
<protein>
    <submittedName>
        <fullName evidence="7">Cobalt/nickel transport system permease protein</fullName>
    </submittedName>
</protein>
<proteinExistence type="predicted"/>
<organism evidence="7 8">
    <name type="scientific">Anaerocolumna aminovalerica</name>
    <dbReference type="NCBI Taxonomy" id="1527"/>
    <lineage>
        <taxon>Bacteria</taxon>
        <taxon>Bacillati</taxon>
        <taxon>Bacillota</taxon>
        <taxon>Clostridia</taxon>
        <taxon>Lachnospirales</taxon>
        <taxon>Lachnospiraceae</taxon>
        <taxon>Anaerocolumna</taxon>
    </lineage>
</organism>
<dbReference type="InterPro" id="IPR003339">
    <property type="entry name" value="ABC/ECF_trnsptr_transmembrane"/>
</dbReference>
<dbReference type="NCBIfam" id="TIGR02454">
    <property type="entry name" value="ECF_T_CbiQ"/>
    <property type="match status" value="1"/>
</dbReference>
<keyword evidence="8" id="KW-1185">Reference proteome</keyword>
<evidence type="ECO:0000256" key="3">
    <source>
        <dbReference type="ARBA" id="ARBA00022692"/>
    </source>
</evidence>
<keyword evidence="5 6" id="KW-0472">Membrane</keyword>
<feature type="transmembrane region" description="Helical" evidence="6">
    <location>
        <begin position="244"/>
        <end position="262"/>
    </location>
</feature>
<dbReference type="STRING" id="1527.SAMN04489757_10878"/>
<evidence type="ECO:0000313" key="7">
    <source>
        <dbReference type="EMBL" id="SFO07643.1"/>
    </source>
</evidence>